<dbReference type="InterPro" id="IPR000361">
    <property type="entry name" value="ATAP_core_dom"/>
</dbReference>
<evidence type="ECO:0000259" key="1">
    <source>
        <dbReference type="Pfam" id="PF01521"/>
    </source>
</evidence>
<dbReference type="RefSeq" id="WP_076228483.1">
    <property type="nucleotide sequence ID" value="NZ_JAOQIO010000124.1"/>
</dbReference>
<comment type="caution">
    <text evidence="2">The sequence shown here is derived from an EMBL/GenBank/DDBJ whole genome shotgun (WGS) entry which is preliminary data.</text>
</comment>
<evidence type="ECO:0000313" key="3">
    <source>
        <dbReference type="Proteomes" id="UP001652445"/>
    </source>
</evidence>
<name>A0ABT2UWD3_9BACL</name>
<organism evidence="2 3">
    <name type="scientific">Paenibacillus baimaensis</name>
    <dbReference type="NCBI Taxonomy" id="2982185"/>
    <lineage>
        <taxon>Bacteria</taxon>
        <taxon>Bacillati</taxon>
        <taxon>Bacillota</taxon>
        <taxon>Bacilli</taxon>
        <taxon>Bacillales</taxon>
        <taxon>Paenibacillaceae</taxon>
        <taxon>Paenibacillus</taxon>
    </lineage>
</organism>
<dbReference type="Gene3D" id="2.60.300.12">
    <property type="entry name" value="HesB-like domain"/>
    <property type="match status" value="1"/>
</dbReference>
<dbReference type="EMBL" id="JAOQIO010000124">
    <property type="protein sequence ID" value="MCU6798102.1"/>
    <property type="molecule type" value="Genomic_DNA"/>
</dbReference>
<evidence type="ECO:0000313" key="2">
    <source>
        <dbReference type="EMBL" id="MCU6798102.1"/>
    </source>
</evidence>
<dbReference type="Pfam" id="PF01521">
    <property type="entry name" value="Fe-S_biosyn"/>
    <property type="match status" value="1"/>
</dbReference>
<protein>
    <recommendedName>
        <fullName evidence="1">Core domain-containing protein</fullName>
    </recommendedName>
</protein>
<dbReference type="SUPFAM" id="SSF89360">
    <property type="entry name" value="HesB-like domain"/>
    <property type="match status" value="1"/>
</dbReference>
<sequence>MHITFTDEAVQQITHQLPAGSGELKLVFDSEGCGCSANGVPSLWIVDKPEENDLRAGGSPFELWYEKKQEVYFEDNMTLDYRSANRSYILKSNGQIYNSLMQLIDKREQAN</sequence>
<feature type="domain" description="Core" evidence="1">
    <location>
        <begin position="1"/>
        <end position="105"/>
    </location>
</feature>
<accession>A0ABT2UWD3</accession>
<dbReference type="Proteomes" id="UP001652445">
    <property type="component" value="Unassembled WGS sequence"/>
</dbReference>
<gene>
    <name evidence="2" type="ORF">OB236_38845</name>
</gene>
<dbReference type="InterPro" id="IPR035903">
    <property type="entry name" value="HesB-like_dom_sf"/>
</dbReference>
<keyword evidence="3" id="KW-1185">Reference proteome</keyword>
<reference evidence="2 3" key="1">
    <citation type="submission" date="2022-09" db="EMBL/GenBank/DDBJ databases">
        <authorList>
            <person name="Han X.L."/>
            <person name="Wang Q."/>
            <person name="Lu T."/>
        </authorList>
    </citation>
    <scope>NUCLEOTIDE SEQUENCE [LARGE SCALE GENOMIC DNA]</scope>
    <source>
        <strain evidence="2 3">WQ 127069</strain>
    </source>
</reference>
<proteinExistence type="predicted"/>